<accession>A0A9N9RW00</accession>
<protein>
    <recommendedName>
        <fullName evidence="3">Myb/SANT-like DNA-binding domain-containing protein</fullName>
    </recommendedName>
</protein>
<dbReference type="Gene3D" id="1.10.10.60">
    <property type="entry name" value="Homeodomain-like"/>
    <property type="match status" value="1"/>
</dbReference>
<reference evidence="4" key="2">
    <citation type="submission" date="2022-10" db="EMBL/GenBank/DDBJ databases">
        <authorList>
            <consortium name="ENA_rothamsted_submissions"/>
            <consortium name="culmorum"/>
            <person name="King R."/>
        </authorList>
    </citation>
    <scope>NUCLEOTIDE SEQUENCE</scope>
</reference>
<dbReference type="Proteomes" id="UP001153620">
    <property type="component" value="Chromosome 2"/>
</dbReference>
<organism evidence="4 5">
    <name type="scientific">Chironomus riparius</name>
    <dbReference type="NCBI Taxonomy" id="315576"/>
    <lineage>
        <taxon>Eukaryota</taxon>
        <taxon>Metazoa</taxon>
        <taxon>Ecdysozoa</taxon>
        <taxon>Arthropoda</taxon>
        <taxon>Hexapoda</taxon>
        <taxon>Insecta</taxon>
        <taxon>Pterygota</taxon>
        <taxon>Neoptera</taxon>
        <taxon>Endopterygota</taxon>
        <taxon>Diptera</taxon>
        <taxon>Nematocera</taxon>
        <taxon>Chironomoidea</taxon>
        <taxon>Chironomidae</taxon>
        <taxon>Chironominae</taxon>
        <taxon>Chironomus</taxon>
    </lineage>
</organism>
<evidence type="ECO:0000256" key="1">
    <source>
        <dbReference type="SAM" id="Coils"/>
    </source>
</evidence>
<dbReference type="PANTHER" id="PTHR22666">
    <property type="entry name" value="MYB_SANT-LIKE DNA-BINDING DOMAIN-CONTAINING PROTEIN 1"/>
    <property type="match status" value="1"/>
</dbReference>
<sequence>MQKRRENQKWVSHNKVLIGSGDGVNKKPHARNPNFDSEETKLLIQLWGNKDVQRQLITVHKKHPVISKIAEKMRVYGYNRSTEEINTRIKNLKCLYNRIKKDLDSGLLNEPSWKHFQSMDEILSRPVFGNSSSNKHPLTNKIIISPSSTSTNLKSEDQHLSLYHFKEEEMSDDDEEERSSSIDLEGNELRPEDLLSVIETEHEHNVQIKEEPMDDSITIIKTKTNEKPDADSSTDLSLQNDDEQKQINSTSFALHLNKTNSITNYANEALSITSVHGNNAIGQETTSNLSNQSSSKISLVPTQLLLKSQGTLSGFKSTSHVVVPTSVNNNPQTQSSSTVPMKVVFVNTLNSNHNAQQSIAKHQISLNKSLAQLHAQGSNSTFISNKLIQSTSQPQQQLTSNQLLTSNSTTSISSSTTKTNSNNINTHQNHHHQSTGKSNKSLLGNSKLPVIRNLLTNIVDIENQRLDIEKQRFEYEKKVGNEILSLIRSFVQHLPHEKSEQMTDNESKE</sequence>
<dbReference type="EMBL" id="OU895878">
    <property type="protein sequence ID" value="CAG9804357.1"/>
    <property type="molecule type" value="Genomic_DNA"/>
</dbReference>
<dbReference type="AlphaFoldDB" id="A0A9N9RW00"/>
<proteinExistence type="predicted"/>
<keyword evidence="1" id="KW-0175">Coiled coil</keyword>
<evidence type="ECO:0000256" key="2">
    <source>
        <dbReference type="SAM" id="MobiDB-lite"/>
    </source>
</evidence>
<dbReference type="InterPro" id="IPR044822">
    <property type="entry name" value="Myb_DNA-bind_4"/>
</dbReference>
<reference evidence="4" key="1">
    <citation type="submission" date="2022-01" db="EMBL/GenBank/DDBJ databases">
        <authorList>
            <person name="King R."/>
        </authorList>
    </citation>
    <scope>NUCLEOTIDE SEQUENCE</scope>
</reference>
<dbReference type="GO" id="GO:0016604">
    <property type="term" value="C:nuclear body"/>
    <property type="evidence" value="ECO:0007669"/>
    <property type="project" value="TreeGrafter"/>
</dbReference>
<feature type="coiled-coil region" evidence="1">
    <location>
        <begin position="451"/>
        <end position="478"/>
    </location>
</feature>
<dbReference type="InterPro" id="IPR026095">
    <property type="entry name" value="Myb/SANT-like_DNA-bd_dom_prot"/>
</dbReference>
<dbReference type="PANTHER" id="PTHR22666:SF3">
    <property type="entry name" value="MYB_SANT-LIKE DNA-BINDING DOMAIN-CONTAINING PROTEIN 1"/>
    <property type="match status" value="1"/>
</dbReference>
<dbReference type="OrthoDB" id="691673at2759"/>
<evidence type="ECO:0000313" key="5">
    <source>
        <dbReference type="Proteomes" id="UP001153620"/>
    </source>
</evidence>
<dbReference type="Pfam" id="PF13837">
    <property type="entry name" value="Myb_DNA-bind_4"/>
    <property type="match status" value="1"/>
</dbReference>
<feature type="region of interest" description="Disordered" evidence="2">
    <location>
        <begin position="167"/>
        <end position="190"/>
    </location>
</feature>
<feature type="region of interest" description="Disordered" evidence="2">
    <location>
        <begin position="394"/>
        <end position="443"/>
    </location>
</feature>
<evidence type="ECO:0000259" key="3">
    <source>
        <dbReference type="Pfam" id="PF13837"/>
    </source>
</evidence>
<feature type="compositionally biased region" description="Low complexity" evidence="2">
    <location>
        <begin position="394"/>
        <end position="427"/>
    </location>
</feature>
<name>A0A9N9RW00_9DIPT</name>
<keyword evidence="5" id="KW-1185">Reference proteome</keyword>
<gene>
    <name evidence="4" type="ORF">CHIRRI_LOCUS7247</name>
</gene>
<evidence type="ECO:0000313" key="4">
    <source>
        <dbReference type="EMBL" id="CAG9804357.1"/>
    </source>
</evidence>
<dbReference type="GO" id="GO:0045893">
    <property type="term" value="P:positive regulation of DNA-templated transcription"/>
    <property type="evidence" value="ECO:0007669"/>
    <property type="project" value="TreeGrafter"/>
</dbReference>
<feature type="domain" description="Myb/SANT-like DNA-binding" evidence="3">
    <location>
        <begin position="33"/>
        <end position="122"/>
    </location>
</feature>